<dbReference type="Pfam" id="PF00610">
    <property type="entry name" value="DEP"/>
    <property type="match status" value="2"/>
</dbReference>
<dbReference type="GO" id="GO:0005096">
    <property type="term" value="F:GTPase activator activity"/>
    <property type="evidence" value="ECO:0007669"/>
    <property type="project" value="TreeGrafter"/>
</dbReference>
<dbReference type="RefSeq" id="XP_018535509.1">
    <property type="nucleotide sequence ID" value="XM_018679993.2"/>
</dbReference>
<dbReference type="GO" id="GO:0005886">
    <property type="term" value="C:plasma membrane"/>
    <property type="evidence" value="ECO:0007669"/>
    <property type="project" value="TreeGrafter"/>
</dbReference>
<reference evidence="4" key="1">
    <citation type="submission" date="2025-08" db="UniProtKB">
        <authorList>
            <consortium name="RefSeq"/>
        </authorList>
    </citation>
    <scope>IDENTIFICATION</scope>
    <source>
        <tissue evidence="4">Brain</tissue>
    </source>
</reference>
<dbReference type="InterPro" id="IPR051832">
    <property type="entry name" value="mTOR-Rac_regulators"/>
</dbReference>
<evidence type="ECO:0000259" key="2">
    <source>
        <dbReference type="PROSITE" id="PS50186"/>
    </source>
</evidence>
<dbReference type="InterPro" id="IPR041489">
    <property type="entry name" value="PDZ_6"/>
</dbReference>
<organism evidence="3 4">
    <name type="scientific">Lates calcarifer</name>
    <name type="common">Barramundi</name>
    <name type="synonym">Holocentrus calcarifer</name>
    <dbReference type="NCBI Taxonomy" id="8187"/>
    <lineage>
        <taxon>Eukaryota</taxon>
        <taxon>Metazoa</taxon>
        <taxon>Chordata</taxon>
        <taxon>Craniata</taxon>
        <taxon>Vertebrata</taxon>
        <taxon>Euteleostomi</taxon>
        <taxon>Actinopterygii</taxon>
        <taxon>Neopterygii</taxon>
        <taxon>Teleostei</taxon>
        <taxon>Neoteleostei</taxon>
        <taxon>Acanthomorphata</taxon>
        <taxon>Carangaria</taxon>
        <taxon>Carangaria incertae sedis</taxon>
        <taxon>Centropomidae</taxon>
        <taxon>Lates</taxon>
    </lineage>
</organism>
<dbReference type="InterPro" id="IPR001478">
    <property type="entry name" value="PDZ"/>
</dbReference>
<dbReference type="GO" id="GO:0007186">
    <property type="term" value="P:G protein-coupled receptor signaling pathway"/>
    <property type="evidence" value="ECO:0007669"/>
    <property type="project" value="TreeGrafter"/>
</dbReference>
<dbReference type="GO" id="GO:0023051">
    <property type="term" value="P:regulation of signaling"/>
    <property type="evidence" value="ECO:0007669"/>
    <property type="project" value="TreeGrafter"/>
</dbReference>
<dbReference type="SMART" id="SM00228">
    <property type="entry name" value="PDZ"/>
    <property type="match status" value="1"/>
</dbReference>
<protein>
    <submittedName>
        <fullName evidence="4">DEP domain-containing mTOR-interacting protein isoform X1</fullName>
    </submittedName>
</protein>
<feature type="domain" description="DEP" evidence="2">
    <location>
        <begin position="23"/>
        <end position="106"/>
    </location>
</feature>
<feature type="compositionally biased region" description="Acidic residues" evidence="1">
    <location>
        <begin position="219"/>
        <end position="229"/>
    </location>
</feature>
<feature type="region of interest" description="Disordered" evidence="1">
    <location>
        <begin position="219"/>
        <end position="252"/>
    </location>
</feature>
<dbReference type="PROSITE" id="PS50186">
    <property type="entry name" value="DEP"/>
    <property type="match status" value="2"/>
</dbReference>
<dbReference type="SUPFAM" id="SSF50156">
    <property type="entry name" value="PDZ domain-like"/>
    <property type="match status" value="1"/>
</dbReference>
<dbReference type="Pfam" id="PF17820">
    <property type="entry name" value="PDZ_6"/>
    <property type="match status" value="1"/>
</dbReference>
<dbReference type="KEGG" id="lcf:108885591"/>
<sequence length="408" mass="46342">MERTSSIRRKAMARQHKAEVMIAGEQLRLRLHDGKLIKDRRYHLRTYPNCFVAQELIGWLVSHKEAPDRATAVSLMQHLMDNDIVHHVCDKRPVFKDAKLLYRFRKDDGTFPFNTEVKIFMRGQRLYEHLIGEKNSILQLREEHGVAYQRSFPGYQLIDWLLQNGEAESRRRGLELCRALQEHGIIQHVGKKHDFFDSGLLYQFCINFRRRRRLSELLNESEQDADEGNEGVAVSTHEDNHPDSPFGLRKCPPQEGNSAFQSVGLGKDLKQVTSGRRGSLNSLQLHTAGFAPLVQLSSTSVVRCNPKSVLRRNFTCEELLAPGAPFIKRVLTVLGDALGWGFVVRGRAPCYVQAVDPGSPAAAAGVKVRQFVCQVNAQCVLYLDYRTISRLVMTGPRTVVLEVMEPLE</sequence>
<accession>A0AAJ7PPY7</accession>
<dbReference type="PANTHER" id="PTHR22829">
    <property type="entry name" value="DEP DOMAIN PROTEIN"/>
    <property type="match status" value="1"/>
</dbReference>
<proteinExistence type="predicted"/>
<name>A0AAJ7PPY7_LATCA</name>
<evidence type="ECO:0000256" key="1">
    <source>
        <dbReference type="SAM" id="MobiDB-lite"/>
    </source>
</evidence>
<gene>
    <name evidence="4" type="primary">si:dkeyp-97e7.9</name>
</gene>
<dbReference type="GO" id="GO:0035556">
    <property type="term" value="P:intracellular signal transduction"/>
    <property type="evidence" value="ECO:0007669"/>
    <property type="project" value="InterPro"/>
</dbReference>
<dbReference type="InterPro" id="IPR036388">
    <property type="entry name" value="WH-like_DNA-bd_sf"/>
</dbReference>
<dbReference type="SMART" id="SM00049">
    <property type="entry name" value="DEP"/>
    <property type="match status" value="2"/>
</dbReference>
<dbReference type="InterPro" id="IPR036034">
    <property type="entry name" value="PDZ_sf"/>
</dbReference>
<dbReference type="SUPFAM" id="SSF46785">
    <property type="entry name" value="Winged helix' DNA-binding domain"/>
    <property type="match status" value="2"/>
</dbReference>
<dbReference type="Proteomes" id="UP000694890">
    <property type="component" value="Linkage group LG12"/>
</dbReference>
<dbReference type="Gene3D" id="2.30.42.10">
    <property type="match status" value="1"/>
</dbReference>
<dbReference type="Gene3D" id="1.10.10.10">
    <property type="entry name" value="Winged helix-like DNA-binding domain superfamily/Winged helix DNA-binding domain"/>
    <property type="match status" value="2"/>
</dbReference>
<evidence type="ECO:0000313" key="3">
    <source>
        <dbReference type="Proteomes" id="UP000694890"/>
    </source>
</evidence>
<dbReference type="InterPro" id="IPR036390">
    <property type="entry name" value="WH_DNA-bd_sf"/>
</dbReference>
<evidence type="ECO:0000313" key="4">
    <source>
        <dbReference type="RefSeq" id="XP_018535509.1"/>
    </source>
</evidence>
<dbReference type="InterPro" id="IPR000591">
    <property type="entry name" value="DEP_dom"/>
</dbReference>
<dbReference type="GO" id="GO:0005085">
    <property type="term" value="F:guanyl-nucleotide exchange factor activity"/>
    <property type="evidence" value="ECO:0007669"/>
    <property type="project" value="TreeGrafter"/>
</dbReference>
<dbReference type="AlphaFoldDB" id="A0AAJ7PPY7"/>
<dbReference type="PANTHER" id="PTHR22829:SF7">
    <property type="entry name" value="DEP DOMAIN-CONTAINING MTOR-INTERACTING PROTEIN"/>
    <property type="match status" value="1"/>
</dbReference>
<dbReference type="GeneID" id="108885591"/>
<feature type="domain" description="DEP" evidence="2">
    <location>
        <begin position="132"/>
        <end position="206"/>
    </location>
</feature>